<name>F2UM88_SALR5</name>
<dbReference type="Pfam" id="PF00481">
    <property type="entry name" value="PP2C"/>
    <property type="match status" value="1"/>
</dbReference>
<evidence type="ECO:0000313" key="4">
    <source>
        <dbReference type="Proteomes" id="UP000007799"/>
    </source>
</evidence>
<protein>
    <recommendedName>
        <fullName evidence="2">PPM-type phosphatase domain-containing protein</fullName>
    </recommendedName>
</protein>
<accession>F2UM88</accession>
<dbReference type="InterPro" id="IPR001932">
    <property type="entry name" value="PPM-type_phosphatase-like_dom"/>
</dbReference>
<gene>
    <name evidence="3" type="ORF">PTSG_09303</name>
</gene>
<dbReference type="SMART" id="SM00332">
    <property type="entry name" value="PP2Cc"/>
    <property type="match status" value="1"/>
</dbReference>
<reference evidence="3" key="1">
    <citation type="submission" date="2009-08" db="EMBL/GenBank/DDBJ databases">
        <title>Annotation of Salpingoeca rosetta.</title>
        <authorList>
            <consortium name="The Broad Institute Genome Sequencing Platform"/>
            <person name="Russ C."/>
            <person name="Cuomo C."/>
            <person name="Burger G."/>
            <person name="Gray M.W."/>
            <person name="Holland P.W.H."/>
            <person name="King N."/>
            <person name="Lang F.B.F."/>
            <person name="Roger A.J."/>
            <person name="Ruiz-Trillo I."/>
            <person name="Young S.K."/>
            <person name="Zeng Q."/>
            <person name="Gargeya S."/>
            <person name="Alvarado L."/>
            <person name="Berlin A."/>
            <person name="Chapman S.B."/>
            <person name="Chen Z."/>
            <person name="Freedman E."/>
            <person name="Gellesch M."/>
            <person name="Goldberg J."/>
            <person name="Griggs A."/>
            <person name="Gujja S."/>
            <person name="Heilman E."/>
            <person name="Heiman D."/>
            <person name="Howarth C."/>
            <person name="Mehta T."/>
            <person name="Neiman D."/>
            <person name="Pearson M."/>
            <person name="Roberts A."/>
            <person name="Saif S."/>
            <person name="Shea T."/>
            <person name="Shenoy N."/>
            <person name="Sisk P."/>
            <person name="Stolte C."/>
            <person name="Sykes S."/>
            <person name="White J."/>
            <person name="Yandava C."/>
            <person name="Haas B."/>
            <person name="Nusbaum C."/>
            <person name="Birren B."/>
        </authorList>
    </citation>
    <scope>NUCLEOTIDE SEQUENCE</scope>
    <source>
        <strain evidence="3">ATCC 50818</strain>
    </source>
</reference>
<evidence type="ECO:0000259" key="2">
    <source>
        <dbReference type="PROSITE" id="PS51746"/>
    </source>
</evidence>
<organism evidence="3 4">
    <name type="scientific">Salpingoeca rosetta (strain ATCC 50818 / BSB-021)</name>
    <dbReference type="NCBI Taxonomy" id="946362"/>
    <lineage>
        <taxon>Eukaryota</taxon>
        <taxon>Choanoflagellata</taxon>
        <taxon>Craspedida</taxon>
        <taxon>Salpingoecidae</taxon>
        <taxon>Salpingoeca</taxon>
    </lineage>
</organism>
<dbReference type="KEGG" id="sre:PTSG_09303"/>
<dbReference type="AlphaFoldDB" id="F2UM88"/>
<sequence length="378" mass="40415">MGAFLDKPAVEKENHSGSCDRLSYALAAMQGWRTEMEVGLEFVNILTSTPTFKEGDKTPEHLSKSLRQAHFAMDEYLKEKFPSLLTGEDRSGTTAVSAFVTPTHIIIANCGDSRAVLCSDGGVKFGSNDHKPTNDEETKRITAAEGQVVLGRVNGNLAVSRALGDFVYKDVDALPAEKQKVSPEPDMTTFERSEKDEFLVLACDGIWDVMSNEAAYTFVCNQFKAGYTPTETCNRLLDYCLSLGSKDNMSAVVVKFAAAPEKVEGFKAPEEIPDPNQGADRESPTPQGHVVGIETILSAIMQGGATVSSSPGEDGEGDGPVVEQVTDGDDSTEDSKGDNDNNDTSNGDSDEQSRADTSASAEHKGASEATDGSDKNES</sequence>
<evidence type="ECO:0000256" key="1">
    <source>
        <dbReference type="SAM" id="MobiDB-lite"/>
    </source>
</evidence>
<proteinExistence type="predicted"/>
<dbReference type="GeneID" id="16070110"/>
<dbReference type="SUPFAM" id="SSF81606">
    <property type="entry name" value="PP2C-like"/>
    <property type="match status" value="1"/>
</dbReference>
<dbReference type="Gene3D" id="3.60.40.10">
    <property type="entry name" value="PPM-type phosphatase domain"/>
    <property type="match status" value="1"/>
</dbReference>
<feature type="domain" description="PPM-type phosphatase" evidence="2">
    <location>
        <begin position="23"/>
        <end position="256"/>
    </location>
</feature>
<dbReference type="RefSeq" id="XP_004989560.1">
    <property type="nucleotide sequence ID" value="XM_004989503.1"/>
</dbReference>
<dbReference type="Proteomes" id="UP000007799">
    <property type="component" value="Unassembled WGS sequence"/>
</dbReference>
<feature type="compositionally biased region" description="Basic and acidic residues" evidence="1">
    <location>
        <begin position="361"/>
        <end position="378"/>
    </location>
</feature>
<dbReference type="InterPro" id="IPR015655">
    <property type="entry name" value="PP2C"/>
</dbReference>
<feature type="region of interest" description="Disordered" evidence="1">
    <location>
        <begin position="266"/>
        <end position="288"/>
    </location>
</feature>
<keyword evidence="4" id="KW-1185">Reference proteome</keyword>
<dbReference type="InterPro" id="IPR036457">
    <property type="entry name" value="PPM-type-like_dom_sf"/>
</dbReference>
<feature type="region of interest" description="Disordered" evidence="1">
    <location>
        <begin position="304"/>
        <end position="378"/>
    </location>
</feature>
<dbReference type="OMA" id="KRMAINI"/>
<evidence type="ECO:0000313" key="3">
    <source>
        <dbReference type="EMBL" id="EGD78237.1"/>
    </source>
</evidence>
<dbReference type="InParanoid" id="F2UM88"/>
<dbReference type="STRING" id="946362.F2UM88"/>
<dbReference type="GO" id="GO:0004722">
    <property type="term" value="F:protein serine/threonine phosphatase activity"/>
    <property type="evidence" value="ECO:0007669"/>
    <property type="project" value="InterPro"/>
</dbReference>
<dbReference type="OrthoDB" id="10264738at2759"/>
<dbReference type="CDD" id="cd00143">
    <property type="entry name" value="PP2Cc"/>
    <property type="match status" value="1"/>
</dbReference>
<dbReference type="PANTHER" id="PTHR47992">
    <property type="entry name" value="PROTEIN PHOSPHATASE"/>
    <property type="match status" value="1"/>
</dbReference>
<dbReference type="eggNOG" id="KOG0697">
    <property type="taxonomic scope" value="Eukaryota"/>
</dbReference>
<dbReference type="PROSITE" id="PS51746">
    <property type="entry name" value="PPM_2"/>
    <property type="match status" value="1"/>
</dbReference>
<dbReference type="EMBL" id="GL832982">
    <property type="protein sequence ID" value="EGD78237.1"/>
    <property type="molecule type" value="Genomic_DNA"/>
</dbReference>